<evidence type="ECO:0000313" key="12">
    <source>
        <dbReference type="EMBL" id="MBB4659235.1"/>
    </source>
</evidence>
<dbReference type="SUPFAM" id="SSF52172">
    <property type="entry name" value="CheY-like"/>
    <property type="match status" value="1"/>
</dbReference>
<keyword evidence="12" id="KW-0808">Transferase</keyword>
<dbReference type="Pfam" id="PF00072">
    <property type="entry name" value="Response_reg"/>
    <property type="match status" value="1"/>
</dbReference>
<keyword evidence="12" id="KW-0418">Kinase</keyword>
<name>A0A840I4H5_9PROT</name>
<dbReference type="PROSITE" id="PS50109">
    <property type="entry name" value="HIS_KIN"/>
    <property type="match status" value="1"/>
</dbReference>
<evidence type="ECO:0000259" key="10">
    <source>
        <dbReference type="PROSITE" id="PS50109"/>
    </source>
</evidence>
<organism evidence="12 13">
    <name type="scientific">Parvularcula dongshanensis</name>
    <dbReference type="NCBI Taxonomy" id="1173995"/>
    <lineage>
        <taxon>Bacteria</taxon>
        <taxon>Pseudomonadati</taxon>
        <taxon>Pseudomonadota</taxon>
        <taxon>Alphaproteobacteria</taxon>
        <taxon>Parvularculales</taxon>
        <taxon>Parvularculaceae</taxon>
        <taxon>Parvularcula</taxon>
    </lineage>
</organism>
<dbReference type="InterPro" id="IPR001789">
    <property type="entry name" value="Sig_transdc_resp-reg_receiver"/>
</dbReference>
<dbReference type="PANTHER" id="PTHR45339">
    <property type="entry name" value="HYBRID SIGNAL TRANSDUCTION HISTIDINE KINASE J"/>
    <property type="match status" value="1"/>
</dbReference>
<dbReference type="GO" id="GO:0000155">
    <property type="term" value="F:phosphorelay sensor kinase activity"/>
    <property type="evidence" value="ECO:0007669"/>
    <property type="project" value="InterPro"/>
</dbReference>
<dbReference type="InterPro" id="IPR003661">
    <property type="entry name" value="HisK_dim/P_dom"/>
</dbReference>
<reference evidence="12 13" key="1">
    <citation type="submission" date="2020-08" db="EMBL/GenBank/DDBJ databases">
        <title>Genomic Encyclopedia of Type Strains, Phase IV (KMG-IV): sequencing the most valuable type-strain genomes for metagenomic binning, comparative biology and taxonomic classification.</title>
        <authorList>
            <person name="Goeker M."/>
        </authorList>
    </citation>
    <scope>NUCLEOTIDE SEQUENCE [LARGE SCALE GENOMIC DNA]</scope>
    <source>
        <strain evidence="12 13">DSM 102850</strain>
    </source>
</reference>
<evidence type="ECO:0000256" key="2">
    <source>
        <dbReference type="ARBA" id="ARBA00004141"/>
    </source>
</evidence>
<dbReference type="SMART" id="SM00448">
    <property type="entry name" value="REC"/>
    <property type="match status" value="1"/>
</dbReference>
<keyword evidence="4 8" id="KW-0597">Phosphoprotein</keyword>
<evidence type="ECO:0000256" key="6">
    <source>
        <dbReference type="ARBA" id="ARBA00022989"/>
    </source>
</evidence>
<comment type="caution">
    <text evidence="12">The sequence shown here is derived from an EMBL/GenBank/DDBJ whole genome shotgun (WGS) entry which is preliminary data.</text>
</comment>
<proteinExistence type="predicted"/>
<dbReference type="PROSITE" id="PS50110">
    <property type="entry name" value="RESPONSE_REGULATORY"/>
    <property type="match status" value="1"/>
</dbReference>
<dbReference type="EMBL" id="JACHOB010000003">
    <property type="protein sequence ID" value="MBB4659235.1"/>
    <property type="molecule type" value="Genomic_DNA"/>
</dbReference>
<keyword evidence="6 9" id="KW-1133">Transmembrane helix</keyword>
<sequence length="635" mass="68468">MDGQGSGAGQVWKRYALALGLIFLAVTGAHFVSVHAVALKEDYARVINFSGRQRMLSQRILYLASAPQEPGKSGAKLADTIDLFERSHRALRGRGDYSEALPAKHDQPYRADDLDERVRLFIGAARRVVSAAQGERDRAVDELTRVGDDRFLEDLDDAVARYEAEAAQVVERVQTISKLTYAVTLLLLLAEAVFIFLPTYRLVATAFAREKSKSDRLAASERAARHALKSAQIARETAERAQERAEEATLAKSRFLATISHEVRTPLDGMIGMLDLLREHEADPERRRQLHAAFGSAEALLRLLDEVLDYARLAAGKVELDETPFSPGALVAEVAPLFGVAASRKGLTIGSQATADLPERVCGDADRVRQVLFNLVANVVECAEAGHIGVSATVLSEPRGDGTPLYRLSVTNSGIGTAESDIERVFARFEQADGSTIGGDGGTGLGLAICEKLVTLMGGTMSVVSERGRETTFHVDLPLLLGEGADRYGSASAGQTEDRSSRPLRVLAAEDHPVNQQVLRAVLEGAGHAVTIVGDGAAALTAVQKEEFDIVLMDLSMPTMDGIAAVRAIRDLPTPARDLPVLAITAHASPEHERLCLDAGMSGYLTKPLRPALLHAEMARLTSADEFELCWREAG</sequence>
<evidence type="ECO:0000313" key="13">
    <source>
        <dbReference type="Proteomes" id="UP000563524"/>
    </source>
</evidence>
<dbReference type="SMART" id="SM00387">
    <property type="entry name" value="HATPase_c"/>
    <property type="match status" value="1"/>
</dbReference>
<dbReference type="CDD" id="cd00082">
    <property type="entry name" value="HisKA"/>
    <property type="match status" value="1"/>
</dbReference>
<evidence type="ECO:0000256" key="5">
    <source>
        <dbReference type="ARBA" id="ARBA00022692"/>
    </source>
</evidence>
<dbReference type="RefSeq" id="WP_183817634.1">
    <property type="nucleotide sequence ID" value="NZ_JACHOB010000003.1"/>
</dbReference>
<evidence type="ECO:0000256" key="4">
    <source>
        <dbReference type="ARBA" id="ARBA00022553"/>
    </source>
</evidence>
<dbReference type="Pfam" id="PF02518">
    <property type="entry name" value="HATPase_c"/>
    <property type="match status" value="1"/>
</dbReference>
<feature type="transmembrane region" description="Helical" evidence="9">
    <location>
        <begin position="179"/>
        <end position="200"/>
    </location>
</feature>
<dbReference type="PANTHER" id="PTHR45339:SF5">
    <property type="entry name" value="HISTIDINE KINASE"/>
    <property type="match status" value="1"/>
</dbReference>
<feature type="transmembrane region" description="Helical" evidence="9">
    <location>
        <begin position="15"/>
        <end position="39"/>
    </location>
</feature>
<dbReference type="InterPro" id="IPR029095">
    <property type="entry name" value="NarX-like_N"/>
</dbReference>
<evidence type="ECO:0000256" key="1">
    <source>
        <dbReference type="ARBA" id="ARBA00000085"/>
    </source>
</evidence>
<dbReference type="Gene3D" id="3.40.50.2300">
    <property type="match status" value="1"/>
</dbReference>
<keyword evidence="5 9" id="KW-0812">Transmembrane</keyword>
<dbReference type="InterPro" id="IPR003594">
    <property type="entry name" value="HATPase_dom"/>
</dbReference>
<evidence type="ECO:0000256" key="8">
    <source>
        <dbReference type="PROSITE-ProRule" id="PRU00169"/>
    </source>
</evidence>
<accession>A0A840I4H5</accession>
<evidence type="ECO:0000259" key="11">
    <source>
        <dbReference type="PROSITE" id="PS50110"/>
    </source>
</evidence>
<dbReference type="Gene3D" id="3.30.565.10">
    <property type="entry name" value="Histidine kinase-like ATPase, C-terminal domain"/>
    <property type="match status" value="1"/>
</dbReference>
<comment type="catalytic activity">
    <reaction evidence="1">
        <text>ATP + protein L-histidine = ADP + protein N-phospho-L-histidine.</text>
        <dbReference type="EC" id="2.7.13.3"/>
    </reaction>
</comment>
<comment type="subcellular location">
    <subcellularLocation>
        <location evidence="2">Membrane</location>
        <topology evidence="2">Multi-pass membrane protein</topology>
    </subcellularLocation>
</comment>
<dbReference type="Pfam" id="PF00512">
    <property type="entry name" value="HisKA"/>
    <property type="match status" value="1"/>
</dbReference>
<dbReference type="Pfam" id="PF13675">
    <property type="entry name" value="PilJ"/>
    <property type="match status" value="1"/>
</dbReference>
<feature type="modified residue" description="4-aspartylphosphate" evidence="8">
    <location>
        <position position="554"/>
    </location>
</feature>
<dbReference type="CDD" id="cd17546">
    <property type="entry name" value="REC_hyHK_CKI1_RcsC-like"/>
    <property type="match status" value="1"/>
</dbReference>
<dbReference type="InterPro" id="IPR005467">
    <property type="entry name" value="His_kinase_dom"/>
</dbReference>
<dbReference type="EC" id="2.7.13.3" evidence="3"/>
<dbReference type="Proteomes" id="UP000563524">
    <property type="component" value="Unassembled WGS sequence"/>
</dbReference>
<dbReference type="GO" id="GO:0016020">
    <property type="term" value="C:membrane"/>
    <property type="evidence" value="ECO:0007669"/>
    <property type="project" value="UniProtKB-SubCell"/>
</dbReference>
<feature type="domain" description="Response regulatory" evidence="11">
    <location>
        <begin position="505"/>
        <end position="622"/>
    </location>
</feature>
<keyword evidence="13" id="KW-1185">Reference proteome</keyword>
<keyword evidence="7 9" id="KW-0472">Membrane</keyword>
<feature type="domain" description="Histidine kinase" evidence="10">
    <location>
        <begin position="258"/>
        <end position="481"/>
    </location>
</feature>
<evidence type="ECO:0000256" key="7">
    <source>
        <dbReference type="ARBA" id="ARBA00023136"/>
    </source>
</evidence>
<dbReference type="Gene3D" id="1.10.287.130">
    <property type="match status" value="1"/>
</dbReference>
<dbReference type="PRINTS" id="PR00344">
    <property type="entry name" value="BCTRLSENSOR"/>
</dbReference>
<protein>
    <recommendedName>
        <fullName evidence="3">histidine kinase</fullName>
        <ecNumber evidence="3">2.7.13.3</ecNumber>
    </recommendedName>
</protein>
<dbReference type="InterPro" id="IPR036890">
    <property type="entry name" value="HATPase_C_sf"/>
</dbReference>
<dbReference type="SUPFAM" id="SSF47384">
    <property type="entry name" value="Homodimeric domain of signal transducing histidine kinase"/>
    <property type="match status" value="1"/>
</dbReference>
<evidence type="ECO:0000256" key="9">
    <source>
        <dbReference type="SAM" id="Phobius"/>
    </source>
</evidence>
<dbReference type="SUPFAM" id="SSF55874">
    <property type="entry name" value="ATPase domain of HSP90 chaperone/DNA topoisomerase II/histidine kinase"/>
    <property type="match status" value="1"/>
</dbReference>
<dbReference type="SMART" id="SM00388">
    <property type="entry name" value="HisKA"/>
    <property type="match status" value="1"/>
</dbReference>
<gene>
    <name evidence="12" type="ORF">GGQ59_001760</name>
</gene>
<dbReference type="AlphaFoldDB" id="A0A840I4H5"/>
<dbReference type="InterPro" id="IPR004358">
    <property type="entry name" value="Sig_transdc_His_kin-like_C"/>
</dbReference>
<evidence type="ECO:0000256" key="3">
    <source>
        <dbReference type="ARBA" id="ARBA00012438"/>
    </source>
</evidence>
<dbReference type="InterPro" id="IPR011006">
    <property type="entry name" value="CheY-like_superfamily"/>
</dbReference>
<dbReference type="InterPro" id="IPR036097">
    <property type="entry name" value="HisK_dim/P_sf"/>
</dbReference>